<evidence type="ECO:0000256" key="1">
    <source>
        <dbReference type="SAM" id="Phobius"/>
    </source>
</evidence>
<feature type="transmembrane region" description="Helical" evidence="1">
    <location>
        <begin position="54"/>
        <end position="75"/>
    </location>
</feature>
<name>A0A4Y9YWR6_9AGAM</name>
<dbReference type="OrthoDB" id="6082470at2759"/>
<feature type="domain" description="DUF6533" evidence="2">
    <location>
        <begin position="518"/>
        <end position="557"/>
    </location>
</feature>
<keyword evidence="1" id="KW-0472">Membrane</keyword>
<accession>A0A4Y9YWR6</accession>
<dbReference type="STRING" id="205917.A0A4Y9YWR6"/>
<keyword evidence="1" id="KW-0812">Transmembrane</keyword>
<dbReference type="EMBL" id="SEOQ01000329">
    <property type="protein sequence ID" value="TFY65569.1"/>
    <property type="molecule type" value="Genomic_DNA"/>
</dbReference>
<gene>
    <name evidence="3" type="ORF">EVG20_g5518</name>
</gene>
<dbReference type="InterPro" id="IPR043472">
    <property type="entry name" value="Macro_dom-like"/>
</dbReference>
<organism evidence="3 4">
    <name type="scientific">Dentipellis fragilis</name>
    <dbReference type="NCBI Taxonomy" id="205917"/>
    <lineage>
        <taxon>Eukaryota</taxon>
        <taxon>Fungi</taxon>
        <taxon>Dikarya</taxon>
        <taxon>Basidiomycota</taxon>
        <taxon>Agaricomycotina</taxon>
        <taxon>Agaricomycetes</taxon>
        <taxon>Russulales</taxon>
        <taxon>Hericiaceae</taxon>
        <taxon>Dentipellis</taxon>
    </lineage>
</organism>
<dbReference type="Gene3D" id="3.40.220.10">
    <property type="entry name" value="Leucine Aminopeptidase, subunit E, domain 1"/>
    <property type="match status" value="1"/>
</dbReference>
<feature type="domain" description="DUF6533" evidence="2">
    <location>
        <begin position="17"/>
        <end position="63"/>
    </location>
</feature>
<dbReference type="AlphaFoldDB" id="A0A4Y9YWR6"/>
<proteinExistence type="predicted"/>
<evidence type="ECO:0000313" key="3">
    <source>
        <dbReference type="EMBL" id="TFY65569.1"/>
    </source>
</evidence>
<dbReference type="Proteomes" id="UP000298327">
    <property type="component" value="Unassembled WGS sequence"/>
</dbReference>
<keyword evidence="4" id="KW-1185">Reference proteome</keyword>
<dbReference type="Pfam" id="PF20151">
    <property type="entry name" value="DUF6533"/>
    <property type="match status" value="2"/>
</dbReference>
<evidence type="ECO:0000259" key="2">
    <source>
        <dbReference type="Pfam" id="PF20151"/>
    </source>
</evidence>
<feature type="transmembrane region" description="Helical" evidence="1">
    <location>
        <begin position="576"/>
        <end position="599"/>
    </location>
</feature>
<feature type="transmembrane region" description="Helical" evidence="1">
    <location>
        <begin position="199"/>
        <end position="221"/>
    </location>
</feature>
<reference evidence="3 4" key="1">
    <citation type="submission" date="2019-02" db="EMBL/GenBank/DDBJ databases">
        <title>Genome sequencing of the rare red list fungi Dentipellis fragilis.</title>
        <authorList>
            <person name="Buettner E."/>
            <person name="Kellner H."/>
        </authorList>
    </citation>
    <scope>NUCLEOTIDE SEQUENCE [LARGE SCALE GENOMIC DNA]</scope>
    <source>
        <strain evidence="3 4">DSM 105465</strain>
    </source>
</reference>
<feature type="transmembrane region" description="Helical" evidence="1">
    <location>
        <begin position="157"/>
        <end position="178"/>
    </location>
</feature>
<sequence length="1039" mass="116167">MSDLTSGQARELQTSHYLSLIYFALLYYDYLLTFSAEVRFFWLRRRLSWPSALFFLNRYGALLGHILCVIGESTYPANDEIHVGLLQLVIFGLCVMRVSAIYNHSRLVVGYLILIILGSIALFCWFITSGSHQGADLLRGHGVAGCHLVYTHSQGTWLALPWTGVLLFDCSIFILTMAKAFRIGQQYPGSIIRVLLRDGTLCFIVLFLTNLINILMCLFAPPLLKSTNTLLTTVMSTIAMSRMMLNLRAADEKLKLPPYDDNCTHHCNTLVILEAIRNHCLPPDAQPLRAHDTSDLGMDSGGSSHGAAQIVRLYAPRPSGYEPNCDASERHQNRMFGRILDAKPVGANGRVPNVTGFRGKAIDWPDLNSAPGLIRRLAFAFEEFCVLRCISYYVELVRFFPVAVQPVTPEPRKLLSDRVLDIETNLNSRGPHCVRAGFVSPVVKAKLCAGYSYAPTTMSELLSNGLDRDLWVSDYLSTRITTNEDTGGLALISHSFILVRYGTGGHAARAYLDFRFQVVLYYDYLLTLSAEVHHFWLRPQLSWPSFLFFINRYGSLLGHIPFIIGEYINTSDAQIYVGFVQFIVLGKLLSIVSLLHGIFKSLNAVICTMRVSTIYSHNRFVIGYLVLLILCCALLFCMVLGDHIQFSGCHPLYSDSQYEFAFLVILHRTDLPDVEALACLLLFAFAGNVFMRQGWHYHGPGRLCSTPPYSSSRRPKLFMSGGGIPGRRFMFSFAMPSIYRKPLQYLDVFVLYAHPLLKSTNTVLTTVLSTIAMSRMMLNLREADEKLNHVGTMEGIHFTFLDVSEEVTAFWAQSFAQHVPADVRAQFTIISSMLNELSPPHDRFDCIVSPANSHGLLDGAFDLAISRALSPHDVEAPTRLAQAVLYRRWRGYAPPGTCTLIPLSGPAGSCVPNQHGCSYIALCPTMRIPQDTRWDREVVYNCMWSLLCALRLHNEGAGDADDAGEEAGQTREGSSKIRSVLMTGLATGTGFVSPERCAEQMALAIRDFVESEKDKEKWAEMGWVDARAVARDVRKTHVF</sequence>
<feature type="transmembrane region" description="Helical" evidence="1">
    <location>
        <begin position="81"/>
        <end position="100"/>
    </location>
</feature>
<comment type="caution">
    <text evidence="3">The sequence shown here is derived from an EMBL/GenBank/DDBJ whole genome shotgun (WGS) entry which is preliminary data.</text>
</comment>
<feature type="transmembrane region" description="Helical" evidence="1">
    <location>
        <begin position="107"/>
        <end position="128"/>
    </location>
</feature>
<feature type="transmembrane region" description="Helical" evidence="1">
    <location>
        <begin position="20"/>
        <end position="42"/>
    </location>
</feature>
<dbReference type="InterPro" id="IPR045340">
    <property type="entry name" value="DUF6533"/>
</dbReference>
<feature type="transmembrane region" description="Helical" evidence="1">
    <location>
        <begin position="620"/>
        <end position="641"/>
    </location>
</feature>
<protein>
    <recommendedName>
        <fullName evidence="2">DUF6533 domain-containing protein</fullName>
    </recommendedName>
</protein>
<evidence type="ECO:0000313" key="4">
    <source>
        <dbReference type="Proteomes" id="UP000298327"/>
    </source>
</evidence>
<dbReference type="SUPFAM" id="SSF52949">
    <property type="entry name" value="Macro domain-like"/>
    <property type="match status" value="1"/>
</dbReference>
<keyword evidence="1" id="KW-1133">Transmembrane helix</keyword>